<feature type="domain" description="Glycosyl hydrolase family 92" evidence="3">
    <location>
        <begin position="349"/>
        <end position="800"/>
    </location>
</feature>
<comment type="caution">
    <text evidence="5">The sequence shown here is derived from an EMBL/GenBank/DDBJ whole genome shotgun (WGS) entry which is preliminary data.</text>
</comment>
<feature type="region of interest" description="Disordered" evidence="1">
    <location>
        <begin position="278"/>
        <end position="324"/>
    </location>
</feature>
<feature type="domain" description="Glycosyl hydrolase family 92 N-terminal" evidence="4">
    <location>
        <begin position="71"/>
        <end position="343"/>
    </location>
</feature>
<dbReference type="PANTHER" id="PTHR12143:SF39">
    <property type="entry name" value="SECRETED PROTEIN"/>
    <property type="match status" value="1"/>
</dbReference>
<dbReference type="GO" id="GO:0030246">
    <property type="term" value="F:carbohydrate binding"/>
    <property type="evidence" value="ECO:0007669"/>
    <property type="project" value="InterPro"/>
</dbReference>
<feature type="transmembrane region" description="Helical" evidence="2">
    <location>
        <begin position="33"/>
        <end position="51"/>
    </location>
</feature>
<dbReference type="Gene3D" id="3.30.2080.10">
    <property type="entry name" value="GH92 mannosidase domain"/>
    <property type="match status" value="1"/>
</dbReference>
<name>A0A4D4JBK0_9PSEU</name>
<keyword evidence="2" id="KW-0812">Transmembrane</keyword>
<dbReference type="Pfam" id="PF07971">
    <property type="entry name" value="Glyco_hydro_92"/>
    <property type="match status" value="1"/>
</dbReference>
<evidence type="ECO:0000313" key="5">
    <source>
        <dbReference type="EMBL" id="GDY32400.1"/>
    </source>
</evidence>
<sequence>MSRVRAGREAGERTGERSDERGAERRGQRRRGVSRLAVTLGATLALALAPLTTATAQPGAAAPAAQDLARWVNPYIGTKPGDADMGTGGGAANTFPGADVPFGMVQWSPDTVTFQHGGYYYDDNRIRGFSLTHLSGAGCSTYEDIPFIPLVGEVTTSPAADPSRYVSTFSHANEKVTAGYYGVTLDSGAKVELTTTQRTGSGRFSYPAGKPATLLVNTSGSIAGTDDSQITIGRDSISGWAASGHFCGAGDHYRVYFYAQFDRPFASIGTWKNGAVTPGSATERGGAPAHAKLSTSDTATPSARPRSRSVAPQDTTVSGPGSGGYVTFDTSKSQAVNVRVGLSFVSVDGARTNLRAENNGSRSLDQIAAAARAAWNDRLNEVQVTGGSTDERTIFYTALYHALLQPNVFSDADGRYTGFDGRVHTADSGHAMYTNFSGWDIYRSEAQLLATLAPKETSDIARSMIAYAEQGGSWDRWTVANDYTGVMNGDPYHIIVSTAYAFGAKDFDAGRALLSMVRGATQPTQGYEERPGLADYQKLGYVPGAAADTLEYTSADFAIAQLARRLGDGATYDTFMKRAQYWQNLFNPATGYLQPRNADGSFAAPFDPASSSGYVEGNGAQYTWMVPYNLGGLVTALGGKAAANQRLDTFFTKLNAGTRQPYAFLGNEPTLQTPYIYDYTGAPYKTQAITRRVMGEIWKAAPNGLVGNDDLGEMSSWYVWTAMGMYPEIPGRAEFTLTAPLFSKVVLTRPTGQKITINAPGAATAVPYVTGLTVNGQPSTRPWLPESFVNTGGTLDYTLSATPDTTWGSAAADAPPSFADGAINALGYVDPARVVAPAGGSATATIGAQDFSGQGGTVHWTAQPPAGLTVTPSSGDIPVPAGGKAGQPVTVAVAAGTAEATYRIPITYTQDSGAVPGTTLAVLVAQPGSLRAALNNVGTSPDNDQSVANLDSDGYSFSRDALAAAGVRPGGTVTVDGVTHTWPNVSVGEYDNVDANGQSVDLPSAPAGATKLALLGTGTNGNASGTLTITYTDGSTQTADVGFSDWALGGAANNPVSFDNRIVATMPYRNSVSGTAQRLTVYLFATAPITLQPGKQVRSVTLPSNVKGGALHVFSIAVG</sequence>
<dbReference type="EMBL" id="BJFL01000024">
    <property type="protein sequence ID" value="GDY32400.1"/>
    <property type="molecule type" value="Genomic_DNA"/>
</dbReference>
<evidence type="ECO:0000256" key="1">
    <source>
        <dbReference type="SAM" id="MobiDB-lite"/>
    </source>
</evidence>
<feature type="region of interest" description="Disordered" evidence="1">
    <location>
        <begin position="1"/>
        <end position="32"/>
    </location>
</feature>
<reference evidence="6" key="1">
    <citation type="submission" date="2019-04" db="EMBL/GenBank/DDBJ databases">
        <title>Draft genome sequence of Pseudonocardiaceae bacterium SL3-2-4.</title>
        <authorList>
            <person name="Ningsih F."/>
            <person name="Yokota A."/>
            <person name="Sakai Y."/>
            <person name="Nanatani K."/>
            <person name="Yabe S."/>
            <person name="Oetari A."/>
            <person name="Sjamsuridzal W."/>
        </authorList>
    </citation>
    <scope>NUCLEOTIDE SEQUENCE [LARGE SCALE GENOMIC DNA]</scope>
    <source>
        <strain evidence="6">SL3-2-4</strain>
    </source>
</reference>
<dbReference type="InterPro" id="IPR041371">
    <property type="entry name" value="GH92_N"/>
</dbReference>
<dbReference type="Gene3D" id="1.20.1050.60">
    <property type="entry name" value="alpha-1,2-mannosidase"/>
    <property type="match status" value="1"/>
</dbReference>
<dbReference type="Gene3D" id="1.20.1610.10">
    <property type="entry name" value="alpha-1,2-mannosidases domains"/>
    <property type="match status" value="1"/>
</dbReference>
<dbReference type="GO" id="GO:0005829">
    <property type="term" value="C:cytosol"/>
    <property type="evidence" value="ECO:0007669"/>
    <property type="project" value="TreeGrafter"/>
</dbReference>
<evidence type="ECO:0000256" key="2">
    <source>
        <dbReference type="SAM" id="Phobius"/>
    </source>
</evidence>
<dbReference type="FunFam" id="3.30.2080.10:FF:000001">
    <property type="entry name" value="Alpha-1,2-mannosidase subfamily"/>
    <property type="match status" value="1"/>
</dbReference>
<dbReference type="NCBIfam" id="TIGR01180">
    <property type="entry name" value="aman2_put"/>
    <property type="match status" value="1"/>
</dbReference>
<dbReference type="Pfam" id="PF17678">
    <property type="entry name" value="Glyco_hydro_92N"/>
    <property type="match status" value="1"/>
</dbReference>
<feature type="compositionally biased region" description="Polar residues" evidence="1">
    <location>
        <begin position="310"/>
        <end position="319"/>
    </location>
</feature>
<evidence type="ECO:0000259" key="4">
    <source>
        <dbReference type="Pfam" id="PF17678"/>
    </source>
</evidence>
<keyword evidence="6" id="KW-1185">Reference proteome</keyword>
<dbReference type="InterPro" id="IPR012939">
    <property type="entry name" value="Glyco_hydro_92"/>
</dbReference>
<dbReference type="GO" id="GO:0006516">
    <property type="term" value="P:glycoprotein catabolic process"/>
    <property type="evidence" value="ECO:0007669"/>
    <property type="project" value="TreeGrafter"/>
</dbReference>
<proteinExistence type="predicted"/>
<evidence type="ECO:0000259" key="3">
    <source>
        <dbReference type="Pfam" id="PF07971"/>
    </source>
</evidence>
<dbReference type="InterPro" id="IPR008928">
    <property type="entry name" value="6-hairpin_glycosidase_sf"/>
</dbReference>
<feature type="compositionally biased region" description="Basic and acidic residues" evidence="1">
    <location>
        <begin position="1"/>
        <end position="26"/>
    </location>
</feature>
<dbReference type="OrthoDB" id="9804511at2"/>
<dbReference type="InterPro" id="IPR050883">
    <property type="entry name" value="PNGase"/>
</dbReference>
<gene>
    <name evidence="5" type="ORF">GTS_40330</name>
</gene>
<organism evidence="5 6">
    <name type="scientific">Gandjariella thermophila</name>
    <dbReference type="NCBI Taxonomy" id="1931992"/>
    <lineage>
        <taxon>Bacteria</taxon>
        <taxon>Bacillati</taxon>
        <taxon>Actinomycetota</taxon>
        <taxon>Actinomycetes</taxon>
        <taxon>Pseudonocardiales</taxon>
        <taxon>Pseudonocardiaceae</taxon>
        <taxon>Gandjariella</taxon>
    </lineage>
</organism>
<dbReference type="PANTHER" id="PTHR12143">
    <property type="entry name" value="PEPTIDE N-GLYCANASE PNGASE -RELATED"/>
    <property type="match status" value="1"/>
</dbReference>
<dbReference type="GO" id="GO:0000224">
    <property type="term" value="F:peptide-N4-(N-acetyl-beta-glucosaminyl)asparagine amidase activity"/>
    <property type="evidence" value="ECO:0007669"/>
    <property type="project" value="TreeGrafter"/>
</dbReference>
<keyword evidence="2" id="KW-1133">Transmembrane helix</keyword>
<dbReference type="AlphaFoldDB" id="A0A4D4JBK0"/>
<dbReference type="Gene3D" id="2.70.98.10">
    <property type="match status" value="1"/>
</dbReference>
<dbReference type="SUPFAM" id="SSF48208">
    <property type="entry name" value="Six-hairpin glycosidases"/>
    <property type="match status" value="1"/>
</dbReference>
<protein>
    <submittedName>
        <fullName evidence="5">Alpha-1,2-mannosidase</fullName>
    </submittedName>
</protein>
<dbReference type="InterPro" id="IPR005887">
    <property type="entry name" value="GH92_a_mannosidase_put"/>
</dbReference>
<evidence type="ECO:0000313" key="6">
    <source>
        <dbReference type="Proteomes" id="UP000298860"/>
    </source>
</evidence>
<dbReference type="Proteomes" id="UP000298860">
    <property type="component" value="Unassembled WGS sequence"/>
</dbReference>
<keyword evidence="2" id="KW-0472">Membrane</keyword>
<dbReference type="GO" id="GO:0005975">
    <property type="term" value="P:carbohydrate metabolic process"/>
    <property type="evidence" value="ECO:0007669"/>
    <property type="project" value="InterPro"/>
</dbReference>
<accession>A0A4D4JBK0</accession>
<dbReference type="InterPro" id="IPR014718">
    <property type="entry name" value="GH-type_carb-bd"/>
</dbReference>